<dbReference type="EMBL" id="BK014921">
    <property type="protein sequence ID" value="DAD82550.1"/>
    <property type="molecule type" value="Genomic_DNA"/>
</dbReference>
<evidence type="ECO:0000256" key="1">
    <source>
        <dbReference type="SAM" id="Phobius"/>
    </source>
</evidence>
<sequence length="112" mass="11938">MCRIPRVCKRARGSASETKGNMRPLYSKGILMLPVAKIIISGLSSIGAGMIASKLTKPIVSNANGIAKILLWFGSVGTGVAASAIVAREVEKQFDETVKAVKEARDHIEIED</sequence>
<keyword evidence="1" id="KW-0812">Transmembrane</keyword>
<feature type="transmembrane region" description="Helical" evidence="1">
    <location>
        <begin position="65"/>
        <end position="87"/>
    </location>
</feature>
<protein>
    <submittedName>
        <fullName evidence="2">Uncharacterized protein</fullName>
    </submittedName>
</protein>
<keyword evidence="1" id="KW-1133">Transmembrane helix</keyword>
<name>A0A8S5MK18_9CAUD</name>
<organism evidence="2">
    <name type="scientific">Siphoviridae sp. ctSdk10</name>
    <dbReference type="NCBI Taxonomy" id="2826345"/>
    <lineage>
        <taxon>Viruses</taxon>
        <taxon>Duplodnaviria</taxon>
        <taxon>Heunggongvirae</taxon>
        <taxon>Uroviricota</taxon>
        <taxon>Caudoviricetes</taxon>
    </lineage>
</organism>
<proteinExistence type="predicted"/>
<reference evidence="2" key="1">
    <citation type="journal article" date="2021" name="Proc. Natl. Acad. Sci. U.S.A.">
        <title>A Catalog of Tens of Thousands of Viruses from Human Metagenomes Reveals Hidden Associations with Chronic Diseases.</title>
        <authorList>
            <person name="Tisza M.J."/>
            <person name="Buck C.B."/>
        </authorList>
    </citation>
    <scope>NUCLEOTIDE SEQUENCE</scope>
    <source>
        <strain evidence="2">CtSdk10</strain>
    </source>
</reference>
<keyword evidence="1" id="KW-0472">Membrane</keyword>
<feature type="transmembrane region" description="Helical" evidence="1">
    <location>
        <begin position="29"/>
        <end position="53"/>
    </location>
</feature>
<accession>A0A8S5MK18</accession>
<evidence type="ECO:0000313" key="2">
    <source>
        <dbReference type="EMBL" id="DAD82550.1"/>
    </source>
</evidence>